<dbReference type="GO" id="GO:0005634">
    <property type="term" value="C:nucleus"/>
    <property type="evidence" value="ECO:0007669"/>
    <property type="project" value="UniProtKB-SubCell"/>
</dbReference>
<feature type="region of interest" description="Disordered" evidence="4">
    <location>
        <begin position="1"/>
        <end position="59"/>
    </location>
</feature>
<reference evidence="5" key="1">
    <citation type="submission" date="2019-08" db="EMBL/GenBank/DDBJ databases">
        <title>The improved chromosome-level genome for the pearl oyster Pinctada fucata martensii using PacBio sequencing and Hi-C.</title>
        <authorList>
            <person name="Zheng Z."/>
        </authorList>
    </citation>
    <scope>NUCLEOTIDE SEQUENCE</scope>
    <source>
        <strain evidence="5">ZZ-2019</strain>
        <tissue evidence="5">Adductor muscle</tissue>
    </source>
</reference>
<dbReference type="CDD" id="cd22240">
    <property type="entry name" value="akirin"/>
    <property type="match status" value="1"/>
</dbReference>
<keyword evidence="6" id="KW-1185">Reference proteome</keyword>
<comment type="similarity">
    <text evidence="2">Belongs to the akirin family.</text>
</comment>
<sequence length="250" mass="28375">MACGATMKRSLEFDPVHSPGQTTPKRRRCMPMTLSPSTPPTKQHQINPSPFGEVAPKLTSDRIATALGQEIRRMHRRKQLHYPGGSASPPNMSPPHESSSQSSLMDSNAPSPSTSSSSTTLFNALSPSKKDIPLFTFRQVSLICERMVKEREDQIRQEYNSTLTCKLAEQYESFLKFNHDQIQKRFGDAPVSCKSSIFIHSIRNRKMYRDVLTRRKKQKDCGISLQVTANFDFDKEQCASNFYLHTIVFQ</sequence>
<dbReference type="Proteomes" id="UP001186944">
    <property type="component" value="Unassembled WGS sequence"/>
</dbReference>
<proteinExistence type="inferred from homology"/>
<evidence type="ECO:0000256" key="1">
    <source>
        <dbReference type="ARBA" id="ARBA00004123"/>
    </source>
</evidence>
<comment type="subcellular location">
    <subcellularLocation>
        <location evidence="1">Nucleus</location>
    </subcellularLocation>
</comment>
<keyword evidence="3" id="KW-0539">Nucleus</keyword>
<dbReference type="AlphaFoldDB" id="A0AA88YJJ7"/>
<accession>A0AA88YJJ7</accession>
<evidence type="ECO:0000313" key="6">
    <source>
        <dbReference type="Proteomes" id="UP001186944"/>
    </source>
</evidence>
<evidence type="ECO:0000256" key="4">
    <source>
        <dbReference type="SAM" id="MobiDB-lite"/>
    </source>
</evidence>
<dbReference type="GO" id="GO:0000785">
    <property type="term" value="C:chromatin"/>
    <property type="evidence" value="ECO:0007669"/>
    <property type="project" value="TreeGrafter"/>
</dbReference>
<evidence type="ECO:0000256" key="2">
    <source>
        <dbReference type="ARBA" id="ARBA00005625"/>
    </source>
</evidence>
<dbReference type="PANTHER" id="PTHR13293">
    <property type="entry name" value="AKIRIN-RELATED"/>
    <property type="match status" value="1"/>
</dbReference>
<dbReference type="PANTHER" id="PTHR13293:SF6">
    <property type="entry name" value="AKIRIN-RELATED"/>
    <property type="match status" value="1"/>
</dbReference>
<protein>
    <recommendedName>
        <fullName evidence="7">Akirin</fullName>
    </recommendedName>
</protein>
<feature type="compositionally biased region" description="Low complexity" evidence="4">
    <location>
        <begin position="98"/>
        <end position="121"/>
    </location>
</feature>
<name>A0AA88YJJ7_PINIB</name>
<dbReference type="EMBL" id="VSWD01000007">
    <property type="protein sequence ID" value="KAK3098074.1"/>
    <property type="molecule type" value="Genomic_DNA"/>
</dbReference>
<gene>
    <name evidence="5" type="ORF">FSP39_015915</name>
</gene>
<comment type="caution">
    <text evidence="5">The sequence shown here is derived from an EMBL/GenBank/DDBJ whole genome shotgun (WGS) entry which is preliminary data.</text>
</comment>
<evidence type="ECO:0000313" key="5">
    <source>
        <dbReference type="EMBL" id="KAK3098074.1"/>
    </source>
</evidence>
<feature type="region of interest" description="Disordered" evidence="4">
    <location>
        <begin position="80"/>
        <end position="121"/>
    </location>
</feature>
<dbReference type="GO" id="GO:0003712">
    <property type="term" value="F:transcription coregulator activity"/>
    <property type="evidence" value="ECO:0007669"/>
    <property type="project" value="TreeGrafter"/>
</dbReference>
<evidence type="ECO:0008006" key="7">
    <source>
        <dbReference type="Google" id="ProtNLM"/>
    </source>
</evidence>
<dbReference type="InterPro" id="IPR024132">
    <property type="entry name" value="Akirin"/>
</dbReference>
<dbReference type="GO" id="GO:0045944">
    <property type="term" value="P:positive regulation of transcription by RNA polymerase II"/>
    <property type="evidence" value="ECO:0007669"/>
    <property type="project" value="TreeGrafter"/>
</dbReference>
<dbReference type="GO" id="GO:0045089">
    <property type="term" value="P:positive regulation of innate immune response"/>
    <property type="evidence" value="ECO:0007669"/>
    <property type="project" value="TreeGrafter"/>
</dbReference>
<organism evidence="5 6">
    <name type="scientific">Pinctada imbricata</name>
    <name type="common">Atlantic pearl-oyster</name>
    <name type="synonym">Pinctada martensii</name>
    <dbReference type="NCBI Taxonomy" id="66713"/>
    <lineage>
        <taxon>Eukaryota</taxon>
        <taxon>Metazoa</taxon>
        <taxon>Spiralia</taxon>
        <taxon>Lophotrochozoa</taxon>
        <taxon>Mollusca</taxon>
        <taxon>Bivalvia</taxon>
        <taxon>Autobranchia</taxon>
        <taxon>Pteriomorphia</taxon>
        <taxon>Pterioida</taxon>
        <taxon>Pterioidea</taxon>
        <taxon>Pteriidae</taxon>
        <taxon>Pinctada</taxon>
    </lineage>
</organism>
<evidence type="ECO:0000256" key="3">
    <source>
        <dbReference type="ARBA" id="ARBA00023242"/>
    </source>
</evidence>